<dbReference type="RefSeq" id="WP_133773394.1">
    <property type="nucleotide sequence ID" value="NZ_SNZR01000015.1"/>
</dbReference>
<dbReference type="PANTHER" id="PTHR35788">
    <property type="entry name" value="EXPORTED PROTEIN-RELATED"/>
    <property type="match status" value="1"/>
</dbReference>
<dbReference type="AlphaFoldDB" id="A0A4R7BSA4"/>
<gene>
    <name evidence="1" type="ORF">EV668_4012</name>
</gene>
<evidence type="ECO:0000313" key="1">
    <source>
        <dbReference type="EMBL" id="TDR88143.1"/>
    </source>
</evidence>
<dbReference type="OrthoDB" id="9797191at2"/>
<dbReference type="Proteomes" id="UP000295122">
    <property type="component" value="Unassembled WGS sequence"/>
</dbReference>
<proteinExistence type="predicted"/>
<organism evidence="1 2">
    <name type="scientific">Enterovirga rhinocerotis</name>
    <dbReference type="NCBI Taxonomy" id="1339210"/>
    <lineage>
        <taxon>Bacteria</taxon>
        <taxon>Pseudomonadati</taxon>
        <taxon>Pseudomonadota</taxon>
        <taxon>Alphaproteobacteria</taxon>
        <taxon>Hyphomicrobiales</taxon>
        <taxon>Methylobacteriaceae</taxon>
        <taxon>Enterovirga</taxon>
    </lineage>
</organism>
<dbReference type="InterPro" id="IPR007391">
    <property type="entry name" value="Vancomycin_resist_VanW"/>
</dbReference>
<name>A0A4R7BSA4_9HYPH</name>
<dbReference type="PANTHER" id="PTHR35788:SF1">
    <property type="entry name" value="EXPORTED PROTEIN"/>
    <property type="match status" value="1"/>
</dbReference>
<comment type="caution">
    <text evidence="1">The sequence shown here is derived from an EMBL/GenBank/DDBJ whole genome shotgun (WGS) entry which is preliminary data.</text>
</comment>
<sequence length="283" mass="32762">MAVEAGFRGPAARPPLTTRYPWLYPLRVWQRQMLRKLRWRIGPERFALTRQPESLPSKVYRHQSKLRRAVSADPRDAAWQDNKVRNHSLAIPRLDGILIRPGETFSFWRLVGPPVARRGFVEGMELSRGRARGGIGGGLCQIGNLLHWLALHSPLEVTQRANHSFDPFPDQGRIIPYGTGAALFYNYVDLWLFNPTDRTFQIRLWLTETLLNGEIRCDGRLPHRYRIVERNAGFEQAGDRWERFNEIWRETIAKGEGGTTISTDFLYANRVRVMYQPRSEEPG</sequence>
<dbReference type="Pfam" id="PF04294">
    <property type="entry name" value="VanW"/>
    <property type="match status" value="1"/>
</dbReference>
<accession>A0A4R7BSA4</accession>
<protein>
    <submittedName>
        <fullName evidence="1">Vancomycin resistance protein VanW</fullName>
    </submittedName>
</protein>
<evidence type="ECO:0000313" key="2">
    <source>
        <dbReference type="Proteomes" id="UP000295122"/>
    </source>
</evidence>
<dbReference type="EMBL" id="SNZR01000015">
    <property type="protein sequence ID" value="TDR88143.1"/>
    <property type="molecule type" value="Genomic_DNA"/>
</dbReference>
<keyword evidence="2" id="KW-1185">Reference proteome</keyword>
<dbReference type="InterPro" id="IPR052913">
    <property type="entry name" value="Glycopeptide_resist_protein"/>
</dbReference>
<reference evidence="1 2" key="1">
    <citation type="submission" date="2019-03" db="EMBL/GenBank/DDBJ databases">
        <title>Genomic Encyclopedia of Type Strains, Phase IV (KMG-IV): sequencing the most valuable type-strain genomes for metagenomic binning, comparative biology and taxonomic classification.</title>
        <authorList>
            <person name="Goeker M."/>
        </authorList>
    </citation>
    <scope>NUCLEOTIDE SEQUENCE [LARGE SCALE GENOMIC DNA]</scope>
    <source>
        <strain evidence="1 2">DSM 25903</strain>
    </source>
</reference>